<keyword evidence="1" id="KW-0472">Membrane</keyword>
<name>A0A6C0KZY2_9ZZZZ</name>
<dbReference type="EMBL" id="MN741001">
    <property type="protein sequence ID" value="QHU22217.1"/>
    <property type="molecule type" value="Genomic_DNA"/>
</dbReference>
<accession>A0A6C0KZY2</accession>
<sequence>MALSTGLHTATDVTMRLREFTLTTYNNLPNTLFIASFVLGAIQGNLPMLWVSLGFVLNAAATGLLQELLGLIFPSEPQIWQPTSATCSVLPEFTKGSEKIIVSPSMWFSSTTYFVVFVFYNAVQVALRPVSKGADSKKVDTRIAFSMSVIMLSVFFFALIMLRGFTGCETWMGSILGILLGTGFGIGYWHLLDVCSSGIPPDILNIVAATAPEPKEDPTPVVCVA</sequence>
<evidence type="ECO:0000313" key="2">
    <source>
        <dbReference type="EMBL" id="QHU22217.1"/>
    </source>
</evidence>
<feature type="transmembrane region" description="Helical" evidence="1">
    <location>
        <begin position="49"/>
        <end position="73"/>
    </location>
</feature>
<feature type="transmembrane region" description="Helical" evidence="1">
    <location>
        <begin position="171"/>
        <end position="191"/>
    </location>
</feature>
<feature type="transmembrane region" description="Helical" evidence="1">
    <location>
        <begin position="143"/>
        <end position="165"/>
    </location>
</feature>
<feature type="transmembrane region" description="Helical" evidence="1">
    <location>
        <begin position="24"/>
        <end position="42"/>
    </location>
</feature>
<reference evidence="2" key="1">
    <citation type="journal article" date="2020" name="Nature">
        <title>Giant virus diversity and host interactions through global metagenomics.</title>
        <authorList>
            <person name="Schulz F."/>
            <person name="Roux S."/>
            <person name="Paez-Espino D."/>
            <person name="Jungbluth S."/>
            <person name="Walsh D.A."/>
            <person name="Denef V.J."/>
            <person name="McMahon K.D."/>
            <person name="Konstantinidis K.T."/>
            <person name="Eloe-Fadrosh E.A."/>
            <person name="Kyrpides N.C."/>
            <person name="Woyke T."/>
        </authorList>
    </citation>
    <scope>NUCLEOTIDE SEQUENCE</scope>
    <source>
        <strain evidence="2">GVMAG-S-3300013286-35</strain>
    </source>
</reference>
<keyword evidence="1" id="KW-1133">Transmembrane helix</keyword>
<evidence type="ECO:0000256" key="1">
    <source>
        <dbReference type="SAM" id="Phobius"/>
    </source>
</evidence>
<feature type="transmembrane region" description="Helical" evidence="1">
    <location>
        <begin position="100"/>
        <end position="123"/>
    </location>
</feature>
<protein>
    <submittedName>
        <fullName evidence="2">Uncharacterized protein</fullName>
    </submittedName>
</protein>
<keyword evidence="1" id="KW-0812">Transmembrane</keyword>
<proteinExistence type="predicted"/>
<organism evidence="2">
    <name type="scientific">viral metagenome</name>
    <dbReference type="NCBI Taxonomy" id="1070528"/>
    <lineage>
        <taxon>unclassified sequences</taxon>
        <taxon>metagenomes</taxon>
        <taxon>organismal metagenomes</taxon>
    </lineage>
</organism>
<dbReference type="AlphaFoldDB" id="A0A6C0KZY2"/>